<dbReference type="EMBL" id="CM026422">
    <property type="protein sequence ID" value="KAG0586054.1"/>
    <property type="molecule type" value="Genomic_DNA"/>
</dbReference>
<reference evidence="1" key="1">
    <citation type="submission" date="2020-06" db="EMBL/GenBank/DDBJ databases">
        <title>WGS assembly of Ceratodon purpureus strain R40.</title>
        <authorList>
            <person name="Carey S.B."/>
            <person name="Jenkins J."/>
            <person name="Shu S."/>
            <person name="Lovell J.T."/>
            <person name="Sreedasyam A."/>
            <person name="Maumus F."/>
            <person name="Tiley G.P."/>
            <person name="Fernandez-Pozo N."/>
            <person name="Barry K."/>
            <person name="Chen C."/>
            <person name="Wang M."/>
            <person name="Lipzen A."/>
            <person name="Daum C."/>
            <person name="Saski C.A."/>
            <person name="Payton A.C."/>
            <person name="Mcbreen J.C."/>
            <person name="Conrad R.E."/>
            <person name="Kollar L.M."/>
            <person name="Olsson S."/>
            <person name="Huttunen S."/>
            <person name="Landis J.B."/>
            <person name="Wickett N.J."/>
            <person name="Johnson M.G."/>
            <person name="Rensing S.A."/>
            <person name="Grimwood J."/>
            <person name="Schmutz J."/>
            <person name="Mcdaniel S.F."/>
        </authorList>
    </citation>
    <scope>NUCLEOTIDE SEQUENCE</scope>
    <source>
        <strain evidence="1">R40</strain>
    </source>
</reference>
<name>A0A8T0IQM9_CERPU</name>
<evidence type="ECO:0000313" key="2">
    <source>
        <dbReference type="Proteomes" id="UP000822688"/>
    </source>
</evidence>
<comment type="caution">
    <text evidence="1">The sequence shown here is derived from an EMBL/GenBank/DDBJ whole genome shotgun (WGS) entry which is preliminary data.</text>
</comment>
<protein>
    <submittedName>
        <fullName evidence="1">Uncharacterized protein</fullName>
    </submittedName>
</protein>
<gene>
    <name evidence="1" type="ORF">KC19_2G060300</name>
</gene>
<sequence length="105" mass="11717">MPIPNNLLNSFRSCVLGVSSTTCSIVKPALLLSPVRDIRGYSSVVRGILRMTISYGQGRDLSSCLLMVHSLWSEKYNPGSAVIKIQDNARRIQLMRTECFILCVR</sequence>
<proteinExistence type="predicted"/>
<keyword evidence="2" id="KW-1185">Reference proteome</keyword>
<evidence type="ECO:0000313" key="1">
    <source>
        <dbReference type="EMBL" id="KAG0586054.1"/>
    </source>
</evidence>
<dbReference type="Proteomes" id="UP000822688">
    <property type="component" value="Chromosome 2"/>
</dbReference>
<organism evidence="1 2">
    <name type="scientific">Ceratodon purpureus</name>
    <name type="common">Fire moss</name>
    <name type="synonym">Dicranum purpureum</name>
    <dbReference type="NCBI Taxonomy" id="3225"/>
    <lineage>
        <taxon>Eukaryota</taxon>
        <taxon>Viridiplantae</taxon>
        <taxon>Streptophyta</taxon>
        <taxon>Embryophyta</taxon>
        <taxon>Bryophyta</taxon>
        <taxon>Bryophytina</taxon>
        <taxon>Bryopsida</taxon>
        <taxon>Dicranidae</taxon>
        <taxon>Pseudoditrichales</taxon>
        <taxon>Ditrichaceae</taxon>
        <taxon>Ceratodon</taxon>
    </lineage>
</organism>
<accession>A0A8T0IQM9</accession>
<dbReference type="AlphaFoldDB" id="A0A8T0IQM9"/>